<dbReference type="InterPro" id="IPR011055">
    <property type="entry name" value="Dup_hybrid_motif"/>
</dbReference>
<dbReference type="InterPro" id="IPR016047">
    <property type="entry name" value="M23ase_b-sheet_dom"/>
</dbReference>
<sequence length="379" mass="42945">MNCFRQRISASALCAGVLLCLQFITPQAKASQLDGLQQEIKRQESLVGTQKKSLASLEADLKKHEVSMSQSAKAIRQAEQDIRVLNQSMNQLEQQLDELEVSLSDQKRLLAELLNARYRNGHDSQIKRLLKQQDLAELDRMSVYAELLGQARQQVIEDLAQTTQSLEHKRAELAEKRASHQATLNQRQHQRRNFDNEQRKRKLTLAKMRETVKDSDSYLEQLRSSENALKAQLSAAAKHAQKNQVRMDGLARYRKKLNWPIKGRLLHAYGEQQTSQQRWKGLVIAGKAGSEVKAIRGGKVVFADWLRGYGLVLVLDHGKGDMSLYGYNQSLLKNTGDLVKTGEAVALVGDSGGQERPSLYFEIRRHGNTVDPIAWLKRR</sequence>
<dbReference type="PANTHER" id="PTHR21666">
    <property type="entry name" value="PEPTIDASE-RELATED"/>
    <property type="match status" value="1"/>
</dbReference>
<accession>A0ABM8ZWD7</accession>
<feature type="domain" description="M23ase beta-sheet core" evidence="4">
    <location>
        <begin position="278"/>
        <end position="372"/>
    </location>
</feature>
<feature type="coiled-coil region" evidence="1">
    <location>
        <begin position="61"/>
        <end position="116"/>
    </location>
</feature>
<dbReference type="PANTHER" id="PTHR21666:SF270">
    <property type="entry name" value="MUREIN HYDROLASE ACTIVATOR ENVC"/>
    <property type="match status" value="1"/>
</dbReference>
<dbReference type="Gene3D" id="6.10.250.3150">
    <property type="match status" value="1"/>
</dbReference>
<proteinExistence type="predicted"/>
<keyword evidence="5" id="KW-0378">Hydrolase</keyword>
<name>A0ABM8ZWD7_9VIBR</name>
<reference evidence="5" key="1">
    <citation type="submission" date="2021-11" db="EMBL/GenBank/DDBJ databases">
        <authorList>
            <person name="Rodrigo-Torres L."/>
            <person name="Arahal R. D."/>
            <person name="Lucena T."/>
        </authorList>
    </citation>
    <scope>NUCLEOTIDE SEQUENCE</scope>
    <source>
        <strain evidence="5">CECT 7929</strain>
    </source>
</reference>
<dbReference type="Gene3D" id="2.70.70.10">
    <property type="entry name" value="Glucose Permease (Domain IIA)"/>
    <property type="match status" value="1"/>
</dbReference>
<keyword evidence="6" id="KW-1185">Reference proteome</keyword>
<keyword evidence="3" id="KW-0732">Signal</keyword>
<feature type="signal peptide" evidence="3">
    <location>
        <begin position="1"/>
        <end position="30"/>
    </location>
</feature>
<dbReference type="Pfam" id="PF01551">
    <property type="entry name" value="Peptidase_M23"/>
    <property type="match status" value="1"/>
</dbReference>
<organism evidence="5 6">
    <name type="scientific">Vibrio stylophorae</name>
    <dbReference type="NCBI Taxonomy" id="659351"/>
    <lineage>
        <taxon>Bacteria</taxon>
        <taxon>Pseudomonadati</taxon>
        <taxon>Pseudomonadota</taxon>
        <taxon>Gammaproteobacteria</taxon>
        <taxon>Vibrionales</taxon>
        <taxon>Vibrionaceae</taxon>
        <taxon>Vibrio</taxon>
    </lineage>
</organism>
<evidence type="ECO:0000313" key="5">
    <source>
        <dbReference type="EMBL" id="CAH0534660.1"/>
    </source>
</evidence>
<comment type="caution">
    <text evidence="5">The sequence shown here is derived from an EMBL/GenBank/DDBJ whole genome shotgun (WGS) entry which is preliminary data.</text>
</comment>
<dbReference type="InterPro" id="IPR050570">
    <property type="entry name" value="Cell_wall_metabolism_enzyme"/>
</dbReference>
<dbReference type="EMBL" id="CAKLDI010000001">
    <property type="protein sequence ID" value="CAH0534660.1"/>
    <property type="molecule type" value="Genomic_DNA"/>
</dbReference>
<feature type="chain" id="PRO_5047473500" evidence="3">
    <location>
        <begin position="31"/>
        <end position="379"/>
    </location>
</feature>
<feature type="region of interest" description="Disordered" evidence="2">
    <location>
        <begin position="177"/>
        <end position="200"/>
    </location>
</feature>
<protein>
    <submittedName>
        <fullName evidence="5">Murein hydrolase activator EnvC</fullName>
    </submittedName>
</protein>
<evidence type="ECO:0000256" key="1">
    <source>
        <dbReference type="SAM" id="Coils"/>
    </source>
</evidence>
<evidence type="ECO:0000256" key="3">
    <source>
        <dbReference type="SAM" id="SignalP"/>
    </source>
</evidence>
<dbReference type="GO" id="GO:0016787">
    <property type="term" value="F:hydrolase activity"/>
    <property type="evidence" value="ECO:0007669"/>
    <property type="project" value="UniProtKB-KW"/>
</dbReference>
<dbReference type="SUPFAM" id="SSF51261">
    <property type="entry name" value="Duplicated hybrid motif"/>
    <property type="match status" value="1"/>
</dbReference>
<dbReference type="CDD" id="cd12797">
    <property type="entry name" value="M23_peptidase"/>
    <property type="match status" value="1"/>
</dbReference>
<dbReference type="RefSeq" id="WP_237467643.1">
    <property type="nucleotide sequence ID" value="NZ_CAKLDI010000001.1"/>
</dbReference>
<evidence type="ECO:0000313" key="6">
    <source>
        <dbReference type="Proteomes" id="UP000838672"/>
    </source>
</evidence>
<dbReference type="Proteomes" id="UP000838672">
    <property type="component" value="Unassembled WGS sequence"/>
</dbReference>
<evidence type="ECO:0000259" key="4">
    <source>
        <dbReference type="Pfam" id="PF01551"/>
    </source>
</evidence>
<evidence type="ECO:0000256" key="2">
    <source>
        <dbReference type="SAM" id="MobiDB-lite"/>
    </source>
</evidence>
<keyword evidence="1" id="KW-0175">Coiled coil</keyword>
<gene>
    <name evidence="5" type="primary">envC</name>
    <name evidence="5" type="ORF">VST7929_02610</name>
</gene>